<dbReference type="InterPro" id="IPR001451">
    <property type="entry name" value="Hexapep"/>
</dbReference>
<evidence type="ECO:0000313" key="1">
    <source>
        <dbReference type="EMBL" id="SHL49964.1"/>
    </source>
</evidence>
<dbReference type="SUPFAM" id="SSF51161">
    <property type="entry name" value="Trimeric LpxA-like enzymes"/>
    <property type="match status" value="1"/>
</dbReference>
<dbReference type="EMBL" id="FRAC01000035">
    <property type="protein sequence ID" value="SHL49964.1"/>
    <property type="molecule type" value="Genomic_DNA"/>
</dbReference>
<protein>
    <submittedName>
        <fullName evidence="1">Serine O-acetyltransferase</fullName>
    </submittedName>
</protein>
<keyword evidence="1" id="KW-0808">Transferase</keyword>
<dbReference type="RefSeq" id="WP_073279943.1">
    <property type="nucleotide sequence ID" value="NZ_FRAC01000035.1"/>
</dbReference>
<dbReference type="OrthoDB" id="9801697at2"/>
<name>A0A1M7B4X1_9FIRM</name>
<sequence>MIVEIGKADLINHVNRQLTNMFGPSDDVEPYINVTLQKCEKCFQVNKSSYYRNDQQELFFSPYHSGQYSIFLYYLSNTIHLIGNNKKLASIVYYLNKILHSVDWYYEIRLPEYWGVEHPVGSVLGKAKYSNGLFLYQGCTIGGNKGKYPVIGENVILYANSTILGDSKIGSNVLVSTGTIIKDDTIPDNCIVFGQSPNLIIKNKDKNYLDLMISHFWSI</sequence>
<dbReference type="GO" id="GO:0016740">
    <property type="term" value="F:transferase activity"/>
    <property type="evidence" value="ECO:0007669"/>
    <property type="project" value="UniProtKB-KW"/>
</dbReference>
<dbReference type="Proteomes" id="UP000184386">
    <property type="component" value="Unassembled WGS sequence"/>
</dbReference>
<dbReference type="InterPro" id="IPR011004">
    <property type="entry name" value="Trimer_LpxA-like_sf"/>
</dbReference>
<reference evidence="1 2" key="1">
    <citation type="submission" date="2016-11" db="EMBL/GenBank/DDBJ databases">
        <authorList>
            <person name="Jaros S."/>
            <person name="Januszkiewicz K."/>
            <person name="Wedrychowicz H."/>
        </authorList>
    </citation>
    <scope>NUCLEOTIDE SEQUENCE [LARGE SCALE GENOMIC DNA]</scope>
    <source>
        <strain evidence="1 2">DSM 15929</strain>
    </source>
</reference>
<dbReference type="Pfam" id="PF00132">
    <property type="entry name" value="Hexapep"/>
    <property type="match status" value="1"/>
</dbReference>
<proteinExistence type="predicted"/>
<evidence type="ECO:0000313" key="2">
    <source>
        <dbReference type="Proteomes" id="UP000184386"/>
    </source>
</evidence>
<accession>A0A1M7B4X1</accession>
<dbReference type="STRING" id="1121322.SAMN02745136_05028"/>
<keyword evidence="2" id="KW-1185">Reference proteome</keyword>
<organism evidence="1 2">
    <name type="scientific">Anaerocolumna jejuensis DSM 15929</name>
    <dbReference type="NCBI Taxonomy" id="1121322"/>
    <lineage>
        <taxon>Bacteria</taxon>
        <taxon>Bacillati</taxon>
        <taxon>Bacillota</taxon>
        <taxon>Clostridia</taxon>
        <taxon>Lachnospirales</taxon>
        <taxon>Lachnospiraceae</taxon>
        <taxon>Anaerocolumna</taxon>
    </lineage>
</organism>
<dbReference type="Gene3D" id="2.160.10.10">
    <property type="entry name" value="Hexapeptide repeat proteins"/>
    <property type="match status" value="1"/>
</dbReference>
<gene>
    <name evidence="1" type="ORF">SAMN02745136_05028</name>
</gene>
<dbReference type="AlphaFoldDB" id="A0A1M7B4X1"/>